<feature type="compositionally biased region" description="Polar residues" evidence="4">
    <location>
        <begin position="97"/>
        <end position="113"/>
    </location>
</feature>
<evidence type="ECO:0000256" key="1">
    <source>
        <dbReference type="ARBA" id="ARBA00022490"/>
    </source>
</evidence>
<comment type="function">
    <text evidence="3">Plays a central role in 2-thiolation of mcm(5)S(2)U at tRNA wobble positions of tRNA(Lys), tRNA(Glu) and tRNA(Gln). May act by forming a heterodimer with NCS6 that ligates sulfur from thiocarboxylated URM1 onto the uridine of tRNAs at wobble position. Prior mcm(5) tRNA modification by the elongator complex is required for 2-thiolation. May also be involved in protein urmylation.</text>
</comment>
<dbReference type="OrthoDB" id="25129at2759"/>
<keyword evidence="1 3" id="KW-0963">Cytoplasm</keyword>
<dbReference type="Proteomes" id="UP000765509">
    <property type="component" value="Unassembled WGS sequence"/>
</dbReference>
<feature type="region of interest" description="Disordered" evidence="4">
    <location>
        <begin position="45"/>
        <end position="65"/>
    </location>
</feature>
<evidence type="ECO:0000256" key="5">
    <source>
        <dbReference type="SAM" id="Phobius"/>
    </source>
</evidence>
<dbReference type="GO" id="GO:0000049">
    <property type="term" value="F:tRNA binding"/>
    <property type="evidence" value="ECO:0007669"/>
    <property type="project" value="InterPro"/>
</dbReference>
<dbReference type="InterPro" id="IPR014729">
    <property type="entry name" value="Rossmann-like_a/b/a_fold"/>
</dbReference>
<dbReference type="Pfam" id="PF10288">
    <property type="entry name" value="CTU2"/>
    <property type="match status" value="1"/>
</dbReference>
<reference evidence="6" key="1">
    <citation type="submission" date="2021-03" db="EMBL/GenBank/DDBJ databases">
        <title>Draft genome sequence of rust myrtle Austropuccinia psidii MF-1, a brazilian biotype.</title>
        <authorList>
            <person name="Quecine M.C."/>
            <person name="Pachon D.M.R."/>
            <person name="Bonatelli M.L."/>
            <person name="Correr F.H."/>
            <person name="Franceschini L.M."/>
            <person name="Leite T.F."/>
            <person name="Margarido G.R.A."/>
            <person name="Almeida C.A."/>
            <person name="Ferrarezi J.A."/>
            <person name="Labate C.A."/>
        </authorList>
    </citation>
    <scope>NUCLEOTIDE SEQUENCE</scope>
    <source>
        <strain evidence="6">MF-1</strain>
    </source>
</reference>
<feature type="compositionally biased region" description="Basic and acidic residues" evidence="4">
    <location>
        <begin position="51"/>
        <end position="65"/>
    </location>
</feature>
<comment type="subcellular location">
    <subcellularLocation>
        <location evidence="3">Cytoplasm</location>
    </subcellularLocation>
</comment>
<dbReference type="GO" id="GO:0016779">
    <property type="term" value="F:nucleotidyltransferase activity"/>
    <property type="evidence" value="ECO:0007669"/>
    <property type="project" value="UniProtKB-UniRule"/>
</dbReference>
<dbReference type="EMBL" id="AVOT02008208">
    <property type="protein sequence ID" value="MBW0485519.1"/>
    <property type="molecule type" value="Genomic_DNA"/>
</dbReference>
<dbReference type="AlphaFoldDB" id="A0A9Q3CHN4"/>
<evidence type="ECO:0000313" key="7">
    <source>
        <dbReference type="Proteomes" id="UP000765509"/>
    </source>
</evidence>
<dbReference type="GO" id="GO:0032447">
    <property type="term" value="P:protein urmylation"/>
    <property type="evidence" value="ECO:0007669"/>
    <property type="project" value="UniProtKB-UniRule"/>
</dbReference>
<sequence>MKLKNTDGWTENLSSNSQDTKLSLNVFPELSRRLHSCQLEDVGKQVPPNRAEFHPPNKASQSEKQKFAPSRFLFSVLALQEKCKACPRDQPDFLASQPRSLHTSPHHSMSSCLPKTSHTRCHRAQTPRSFFLLSISLALGLIALRLGHTPLLLSGGMSSNCCKCQSDTSDIVIRNTTWCRSCFVDQLSNKFSQAIRPAKEYCRPPKGSQKLASDYGSLLIHYTDDLASLVALHLLKNYLAANQARSTTKWKVPIDFSTIQVVWVDLGSASKYSPSGFEQINDQDPNSTISASSNNISNIKSTVESFGFKFLVLKLHDLFAPPPCQASSDSSSPKYLVNLSQPTLPIKVIDPSLSPPPQSSCPLEEILQPLTKTSRSSMLTNLVSSRLLSYCKESKRPKVLVKTTNSTQMAIDTLASVSLGAGWSLSQQIGSSSYVDDVFICRPLAHIVNAELYHFAQLNQLSHTRPISNPLEKKHDVHALLTDFVIKLEEPYPMTSAVINQTASKIGHVKDLDVQERFSNIKTCSICRLSSDPNANQWKQSITLASHSQSPIMDQSLVLANNLCYSCLVMFRDHQSSQDQRPSNESIWAQLPHYSSFMDKDPSPRLESFASEKLNGSVQQIEKILQPFMIDD</sequence>
<dbReference type="Gene3D" id="3.40.50.620">
    <property type="entry name" value="HUPs"/>
    <property type="match status" value="1"/>
</dbReference>
<evidence type="ECO:0000313" key="6">
    <source>
        <dbReference type="EMBL" id="MBW0485519.1"/>
    </source>
</evidence>
<dbReference type="InterPro" id="IPR019407">
    <property type="entry name" value="CTU2"/>
</dbReference>
<keyword evidence="2 3" id="KW-0819">tRNA processing</keyword>
<feature type="transmembrane region" description="Helical" evidence="5">
    <location>
        <begin position="130"/>
        <end position="153"/>
    </location>
</feature>
<evidence type="ECO:0000256" key="3">
    <source>
        <dbReference type="HAMAP-Rule" id="MF_03054"/>
    </source>
</evidence>
<dbReference type="GO" id="GO:0016783">
    <property type="term" value="F:sulfurtransferase activity"/>
    <property type="evidence" value="ECO:0007669"/>
    <property type="project" value="TreeGrafter"/>
</dbReference>
<dbReference type="PANTHER" id="PTHR20882">
    <property type="entry name" value="CYTOPLASMIC TRNA 2-THIOLATION PROTEIN 2"/>
    <property type="match status" value="1"/>
</dbReference>
<keyword evidence="5" id="KW-1133">Transmembrane helix</keyword>
<accession>A0A9Q3CHN4</accession>
<comment type="pathway">
    <text evidence="3">tRNA modification; 5-methoxycarbonylmethyl-2-thiouridine-tRNA biosynthesis.</text>
</comment>
<keyword evidence="5" id="KW-0812">Transmembrane</keyword>
<keyword evidence="5" id="KW-0472">Membrane</keyword>
<name>A0A9Q3CHN4_9BASI</name>
<dbReference type="PANTHER" id="PTHR20882:SF14">
    <property type="entry name" value="CYTOPLASMIC TRNA 2-THIOLATION PROTEIN 2"/>
    <property type="match status" value="1"/>
</dbReference>
<proteinExistence type="inferred from homology"/>
<feature type="region of interest" description="Disordered" evidence="4">
    <location>
        <begin position="94"/>
        <end position="113"/>
    </location>
</feature>
<evidence type="ECO:0000256" key="4">
    <source>
        <dbReference type="SAM" id="MobiDB-lite"/>
    </source>
</evidence>
<dbReference type="HAMAP" id="MF_03054">
    <property type="entry name" value="CTU2"/>
    <property type="match status" value="1"/>
</dbReference>
<evidence type="ECO:0000256" key="2">
    <source>
        <dbReference type="ARBA" id="ARBA00022694"/>
    </source>
</evidence>
<keyword evidence="7" id="KW-1185">Reference proteome</keyword>
<comment type="caution">
    <text evidence="6">The sequence shown here is derived from an EMBL/GenBank/DDBJ whole genome shotgun (WGS) entry which is preliminary data.</text>
</comment>
<organism evidence="6 7">
    <name type="scientific">Austropuccinia psidii MF-1</name>
    <dbReference type="NCBI Taxonomy" id="1389203"/>
    <lineage>
        <taxon>Eukaryota</taxon>
        <taxon>Fungi</taxon>
        <taxon>Dikarya</taxon>
        <taxon>Basidiomycota</taxon>
        <taxon>Pucciniomycotina</taxon>
        <taxon>Pucciniomycetes</taxon>
        <taxon>Pucciniales</taxon>
        <taxon>Sphaerophragmiaceae</taxon>
        <taxon>Austropuccinia</taxon>
    </lineage>
</organism>
<gene>
    <name evidence="3" type="primary">NCS2</name>
    <name evidence="3" type="synonym">CTU2</name>
    <name evidence="6" type="ORF">O181_025234</name>
</gene>
<dbReference type="GO" id="GO:0002143">
    <property type="term" value="P:tRNA wobble position uridine thiolation"/>
    <property type="evidence" value="ECO:0007669"/>
    <property type="project" value="TreeGrafter"/>
</dbReference>
<comment type="similarity">
    <text evidence="3">Belongs to the CTU2/NCS2 family.</text>
</comment>
<dbReference type="GO" id="GO:0005829">
    <property type="term" value="C:cytosol"/>
    <property type="evidence" value="ECO:0007669"/>
    <property type="project" value="TreeGrafter"/>
</dbReference>
<protein>
    <recommendedName>
        <fullName evidence="3">Cytoplasmic tRNA 2-thiolation protein 2</fullName>
    </recommendedName>
</protein>